<evidence type="ECO:0000256" key="3">
    <source>
        <dbReference type="ARBA" id="ARBA00023125"/>
    </source>
</evidence>
<evidence type="ECO:0000313" key="8">
    <source>
        <dbReference type="Proteomes" id="UP000515211"/>
    </source>
</evidence>
<sequence length="342" mass="39664">MEIDYLSLRSIRNDHRQETNRNHNDDEDDEDQSIEIVNEKQKQFRRRSRTGACSERLKRVQSDSKIAPKKDNKPLAVEFQSKKALMNRAQVFCLNSKYPCFILEMQRSYISHDLLRIPIEFSRVHLHGLEGKAKIGVNGNMRWDIVLRFCGDRATFSAGWRNVSNDFGLKFGDVCVFEMIKDTPLSFNIFLIRPKQQPISLCHQNLPDHYQSLPQPKKVQGQTSQSRKRKRSSDGTFMRIRDRAPNMQDDEFILEIKDYHLSGSTVFIPNGFCRRHKDCLGKLVNLKFGEILRPVKLLARGAFSEGWLNFAKECKLNAGDFCSFKLVDDQNPIFEVSTVKSK</sequence>
<evidence type="ECO:0000256" key="2">
    <source>
        <dbReference type="ARBA" id="ARBA00023015"/>
    </source>
</evidence>
<evidence type="ECO:0000256" key="5">
    <source>
        <dbReference type="ARBA" id="ARBA00023242"/>
    </source>
</evidence>
<dbReference type="PANTHER" id="PTHR31391">
    <property type="entry name" value="B3 DOMAIN-CONTAINING PROTEIN OS11G0197600-RELATED"/>
    <property type="match status" value="1"/>
</dbReference>
<evidence type="ECO:0000259" key="7">
    <source>
        <dbReference type="PROSITE" id="PS50863"/>
    </source>
</evidence>
<dbReference type="InterPro" id="IPR044837">
    <property type="entry name" value="REM16-like"/>
</dbReference>
<dbReference type="GeneID" id="110277002"/>
<reference evidence="8" key="1">
    <citation type="journal article" date="2016" name="Nat. Genet.">
        <title>The genome sequences of Arachis duranensis and Arachis ipaensis, the diploid ancestors of cultivated peanut.</title>
        <authorList>
            <person name="Bertioli D.J."/>
            <person name="Cannon S.B."/>
            <person name="Froenicke L."/>
            <person name="Huang G."/>
            <person name="Farmer A.D."/>
            <person name="Cannon E.K."/>
            <person name="Liu X."/>
            <person name="Gao D."/>
            <person name="Clevenger J."/>
            <person name="Dash S."/>
            <person name="Ren L."/>
            <person name="Moretzsohn M.C."/>
            <person name="Shirasawa K."/>
            <person name="Huang W."/>
            <person name="Vidigal B."/>
            <person name="Abernathy B."/>
            <person name="Chu Y."/>
            <person name="Niederhuth C.E."/>
            <person name="Umale P."/>
            <person name="Araujo A.C."/>
            <person name="Kozik A."/>
            <person name="Kim K.D."/>
            <person name="Burow M.D."/>
            <person name="Varshney R.K."/>
            <person name="Wang X."/>
            <person name="Zhang X."/>
            <person name="Barkley N."/>
            <person name="Guimaraes P.M."/>
            <person name="Isobe S."/>
            <person name="Guo B."/>
            <person name="Liao B."/>
            <person name="Stalker H.T."/>
            <person name="Schmitz R.J."/>
            <person name="Scheffler B.E."/>
            <person name="Leal-Bertioli S.C."/>
            <person name="Xun X."/>
            <person name="Jackson S.A."/>
            <person name="Michelmore R."/>
            <person name="Ozias-Akins P."/>
        </authorList>
    </citation>
    <scope>NUCLEOTIDE SEQUENCE [LARGE SCALE GENOMIC DNA]</scope>
    <source>
        <strain evidence="8">cv. V14167</strain>
    </source>
</reference>
<keyword evidence="3" id="KW-0238">DNA-binding</keyword>
<name>A0A9C6TCU8_ARADU</name>
<gene>
    <name evidence="9" type="primary">LOC110277002</name>
</gene>
<keyword evidence="4" id="KW-0804">Transcription</keyword>
<keyword evidence="8" id="KW-1185">Reference proteome</keyword>
<feature type="domain" description="TF-B3" evidence="7">
    <location>
        <begin position="100"/>
        <end position="195"/>
    </location>
</feature>
<evidence type="ECO:0000256" key="4">
    <source>
        <dbReference type="ARBA" id="ARBA00023163"/>
    </source>
</evidence>
<protein>
    <submittedName>
        <fullName evidence="9">B3 domain-containing protein REM9-like</fullName>
    </submittedName>
</protein>
<dbReference type="KEGG" id="adu:110277002"/>
<evidence type="ECO:0000313" key="9">
    <source>
        <dbReference type="RefSeq" id="XP_052111711.1"/>
    </source>
</evidence>
<dbReference type="Gene3D" id="2.40.330.10">
    <property type="entry name" value="DNA-binding pseudobarrel domain"/>
    <property type="match status" value="2"/>
</dbReference>
<dbReference type="RefSeq" id="XP_052111711.1">
    <property type="nucleotide sequence ID" value="XM_052255751.1"/>
</dbReference>
<keyword evidence="2" id="KW-0805">Transcription regulation</keyword>
<dbReference type="PROSITE" id="PS50863">
    <property type="entry name" value="B3"/>
    <property type="match status" value="1"/>
</dbReference>
<evidence type="ECO:0000256" key="6">
    <source>
        <dbReference type="SAM" id="MobiDB-lite"/>
    </source>
</evidence>
<dbReference type="InterPro" id="IPR015300">
    <property type="entry name" value="DNA-bd_pseudobarrel_sf"/>
</dbReference>
<evidence type="ECO:0000256" key="1">
    <source>
        <dbReference type="ARBA" id="ARBA00004123"/>
    </source>
</evidence>
<dbReference type="AlphaFoldDB" id="A0A9C6TCU8"/>
<dbReference type="SUPFAM" id="SSF101936">
    <property type="entry name" value="DNA-binding pseudobarrel domain"/>
    <property type="match status" value="2"/>
</dbReference>
<reference evidence="9" key="2">
    <citation type="submission" date="2025-08" db="UniProtKB">
        <authorList>
            <consortium name="RefSeq"/>
        </authorList>
    </citation>
    <scope>IDENTIFICATION</scope>
    <source>
        <tissue evidence="9">Whole plant</tissue>
    </source>
</reference>
<dbReference type="GO" id="GO:0003677">
    <property type="term" value="F:DNA binding"/>
    <property type="evidence" value="ECO:0007669"/>
    <property type="project" value="UniProtKB-KW"/>
</dbReference>
<dbReference type="Proteomes" id="UP000515211">
    <property type="component" value="Chromosome 10"/>
</dbReference>
<dbReference type="GO" id="GO:0005634">
    <property type="term" value="C:nucleus"/>
    <property type="evidence" value="ECO:0007669"/>
    <property type="project" value="UniProtKB-SubCell"/>
</dbReference>
<organism evidence="8 9">
    <name type="scientific">Arachis duranensis</name>
    <name type="common">Wild peanut</name>
    <dbReference type="NCBI Taxonomy" id="130453"/>
    <lineage>
        <taxon>Eukaryota</taxon>
        <taxon>Viridiplantae</taxon>
        <taxon>Streptophyta</taxon>
        <taxon>Embryophyta</taxon>
        <taxon>Tracheophyta</taxon>
        <taxon>Spermatophyta</taxon>
        <taxon>Magnoliopsida</taxon>
        <taxon>eudicotyledons</taxon>
        <taxon>Gunneridae</taxon>
        <taxon>Pentapetalae</taxon>
        <taxon>rosids</taxon>
        <taxon>fabids</taxon>
        <taxon>Fabales</taxon>
        <taxon>Fabaceae</taxon>
        <taxon>Papilionoideae</taxon>
        <taxon>50 kb inversion clade</taxon>
        <taxon>dalbergioids sensu lato</taxon>
        <taxon>Dalbergieae</taxon>
        <taxon>Pterocarpus clade</taxon>
        <taxon>Arachis</taxon>
    </lineage>
</organism>
<dbReference type="InterPro" id="IPR003340">
    <property type="entry name" value="B3_DNA-bd"/>
</dbReference>
<feature type="region of interest" description="Disordered" evidence="6">
    <location>
        <begin position="212"/>
        <end position="239"/>
    </location>
</feature>
<dbReference type="SMART" id="SM01019">
    <property type="entry name" value="B3"/>
    <property type="match status" value="2"/>
</dbReference>
<accession>A0A9C6TCU8</accession>
<comment type="subcellular location">
    <subcellularLocation>
        <location evidence="1">Nucleus</location>
    </subcellularLocation>
</comment>
<proteinExistence type="predicted"/>
<keyword evidence="5" id="KW-0539">Nucleus</keyword>
<dbReference type="CDD" id="cd10017">
    <property type="entry name" value="B3_DNA"/>
    <property type="match status" value="2"/>
</dbReference>
<dbReference type="Pfam" id="PF02362">
    <property type="entry name" value="B3"/>
    <property type="match status" value="1"/>
</dbReference>